<evidence type="ECO:0000313" key="1">
    <source>
        <dbReference type="EMBL" id="VTZ61044.1"/>
    </source>
</evidence>
<reference evidence="1" key="1">
    <citation type="submission" date="2019-06" db="EMBL/GenBank/DDBJ databases">
        <authorList>
            <person name="Le Quere A."/>
            <person name="Colella S."/>
        </authorList>
    </citation>
    <scope>NUCLEOTIDE SEQUENCE</scope>
    <source>
        <strain evidence="1">EmedicaeMD41</strain>
    </source>
</reference>
<organism evidence="1">
    <name type="scientific">Sinorhizobium medicae</name>
    <dbReference type="NCBI Taxonomy" id="110321"/>
    <lineage>
        <taxon>Bacteria</taxon>
        <taxon>Pseudomonadati</taxon>
        <taxon>Pseudomonadota</taxon>
        <taxon>Alphaproteobacteria</taxon>
        <taxon>Hyphomicrobiales</taxon>
        <taxon>Rhizobiaceae</taxon>
        <taxon>Sinorhizobium/Ensifer group</taxon>
        <taxon>Sinorhizobium</taxon>
    </lineage>
</organism>
<dbReference type="AlphaFoldDB" id="A0A508WUK2"/>
<name>A0A508WUK2_9HYPH</name>
<sequence length="41" mass="4520">MRGKHTGARAAISRLFQSEAATRFALCVFGKMMGKTIMMLT</sequence>
<protein>
    <submittedName>
        <fullName evidence="1">Uncharacterized protein</fullName>
    </submittedName>
</protein>
<proteinExistence type="predicted"/>
<accession>A0A508WUK2</accession>
<dbReference type="Proteomes" id="UP000507954">
    <property type="component" value="Unassembled WGS sequence"/>
</dbReference>
<dbReference type="EMBL" id="CABFNB010000088">
    <property type="protein sequence ID" value="VTZ61044.1"/>
    <property type="molecule type" value="Genomic_DNA"/>
</dbReference>
<gene>
    <name evidence="1" type="ORF">EMEDMD4_230045</name>
</gene>